<evidence type="ECO:0000313" key="2">
    <source>
        <dbReference type="EMBL" id="EFP01499.1"/>
    </source>
</evidence>
<organism evidence="3">
    <name type="scientific">Caenorhabditis remanei</name>
    <name type="common">Caenorhabditis vulgaris</name>
    <dbReference type="NCBI Taxonomy" id="31234"/>
    <lineage>
        <taxon>Eukaryota</taxon>
        <taxon>Metazoa</taxon>
        <taxon>Ecdysozoa</taxon>
        <taxon>Nematoda</taxon>
        <taxon>Chromadorea</taxon>
        <taxon>Rhabditida</taxon>
        <taxon>Rhabditina</taxon>
        <taxon>Rhabditomorpha</taxon>
        <taxon>Rhabditoidea</taxon>
        <taxon>Rhabditidae</taxon>
        <taxon>Peloderinae</taxon>
        <taxon>Caenorhabditis</taxon>
    </lineage>
</organism>
<dbReference type="AlphaFoldDB" id="E3MG43"/>
<evidence type="ECO:0000256" key="1">
    <source>
        <dbReference type="SAM" id="Phobius"/>
    </source>
</evidence>
<evidence type="ECO:0000313" key="3">
    <source>
        <dbReference type="Proteomes" id="UP000008281"/>
    </source>
</evidence>
<dbReference type="EMBL" id="DS268443">
    <property type="protein sequence ID" value="EFP01499.1"/>
    <property type="molecule type" value="Genomic_DNA"/>
</dbReference>
<keyword evidence="1" id="KW-0472">Membrane</keyword>
<dbReference type="HOGENOM" id="CLU_112171_0_0_1"/>
<keyword evidence="1" id="KW-0812">Transmembrane</keyword>
<dbReference type="InParanoid" id="E3MG43"/>
<name>E3MG43_CAERE</name>
<feature type="transmembrane region" description="Helical" evidence="1">
    <location>
        <begin position="115"/>
        <end position="138"/>
    </location>
</feature>
<keyword evidence="3" id="KW-1185">Reference proteome</keyword>
<dbReference type="Proteomes" id="UP000008281">
    <property type="component" value="Unassembled WGS sequence"/>
</dbReference>
<reference evidence="2" key="1">
    <citation type="submission" date="2007-07" db="EMBL/GenBank/DDBJ databases">
        <title>PCAP assembly of the Caenorhabditis remanei genome.</title>
        <authorList>
            <consortium name="The Caenorhabditis remanei Sequencing Consortium"/>
            <person name="Wilson R.K."/>
        </authorList>
    </citation>
    <scope>NUCLEOTIDE SEQUENCE [LARGE SCALE GENOMIC DNA]</scope>
    <source>
        <strain evidence="2">PB4641</strain>
    </source>
</reference>
<dbReference type="FunCoup" id="E3MG43">
    <property type="interactions" value="478"/>
</dbReference>
<accession>E3MG43</accession>
<dbReference type="OrthoDB" id="5859734at2759"/>
<dbReference type="eggNOG" id="ENOG502THWJ">
    <property type="taxonomic scope" value="Eukaryota"/>
</dbReference>
<proteinExistence type="predicted"/>
<sequence length="214" mass="24876">MTEPKSPLETKDTKVEPTNVREIDLNDGLGFTLDESILYSRLKSIGKVIMKLIVLTICVSACCALFFYEAVTVSLTTRKSHSNLFWTIRVFSAILTLEEMKQLEDEEARMHLKCFILLLWSFAVYTLITEMMTIMLLNDKIRILESMRHRTKMEAILSLIRQKSYYDADAVEFILENAASYKTDAVSDEMEVKDMVYHRVHGLNPHRSFYYPDH</sequence>
<keyword evidence="1" id="KW-1133">Transmembrane helix</keyword>
<protein>
    <submittedName>
        <fullName evidence="2">Uncharacterized protein</fullName>
    </submittedName>
</protein>
<gene>
    <name evidence="2" type="ORF">CRE_24028</name>
</gene>
<feature type="transmembrane region" description="Helical" evidence="1">
    <location>
        <begin position="48"/>
        <end position="68"/>
    </location>
</feature>
<dbReference type="OMA" id="TEMMTIM"/>